<reference evidence="2" key="1">
    <citation type="submission" date="2022-04" db="EMBL/GenBank/DDBJ databases">
        <title>Hymenobacter sp. isolated from the air.</title>
        <authorList>
            <person name="Won M."/>
            <person name="Lee C.-M."/>
            <person name="Woen H.-Y."/>
            <person name="Kwon S.-W."/>
        </authorList>
    </citation>
    <scope>NUCLEOTIDE SEQUENCE</scope>
    <source>
        <strain evidence="2">5420S-77</strain>
        <plasmid evidence="2">unnamed9</plasmid>
    </source>
</reference>
<dbReference type="RefSeq" id="WP_245127738.1">
    <property type="nucleotide sequence ID" value="NZ_CP095070.1"/>
</dbReference>
<organism evidence="2 3">
    <name type="scientific">Hymenobacter volaticus</name>
    <dbReference type="NCBI Taxonomy" id="2932254"/>
    <lineage>
        <taxon>Bacteria</taxon>
        <taxon>Pseudomonadati</taxon>
        <taxon>Bacteroidota</taxon>
        <taxon>Cytophagia</taxon>
        <taxon>Cytophagales</taxon>
        <taxon>Hymenobacteraceae</taxon>
        <taxon>Hymenobacter</taxon>
    </lineage>
</organism>
<keyword evidence="1" id="KW-0732">Signal</keyword>
<dbReference type="EMBL" id="CP095070">
    <property type="protein sequence ID" value="UOQ69889.1"/>
    <property type="molecule type" value="Genomic_DNA"/>
</dbReference>
<name>A0ABY4GHI9_9BACT</name>
<evidence type="ECO:0000256" key="1">
    <source>
        <dbReference type="SAM" id="SignalP"/>
    </source>
</evidence>
<geneLocation type="plasmid" evidence="2 3">
    <name>unnamed9</name>
</geneLocation>
<proteinExistence type="predicted"/>
<feature type="chain" id="PRO_5045542943" evidence="1">
    <location>
        <begin position="20"/>
        <end position="148"/>
    </location>
</feature>
<protein>
    <submittedName>
        <fullName evidence="2">Uncharacterized protein</fullName>
    </submittedName>
</protein>
<keyword evidence="2" id="KW-0614">Plasmid</keyword>
<evidence type="ECO:0000313" key="3">
    <source>
        <dbReference type="Proteomes" id="UP000830401"/>
    </source>
</evidence>
<accession>A0ABY4GHI9</accession>
<dbReference type="Proteomes" id="UP000830401">
    <property type="component" value="Plasmid unnamed9"/>
</dbReference>
<gene>
    <name evidence="2" type="ORF">MUN86_30775</name>
</gene>
<keyword evidence="3" id="KW-1185">Reference proteome</keyword>
<sequence>MRLALLLLLLPFISCQRMPAFNQQAGQPLKPVFNVPLLLTKNIEQVAALLPTARQEELLLPTVVLNNGHTMRERSFRQDTLQLVVTYSQQSRQVYHVYLTTQHQKVGDYLRLLQLGNLEKAPNRLDMEPQALEGRVLALKGVFVRTKR</sequence>
<evidence type="ECO:0000313" key="2">
    <source>
        <dbReference type="EMBL" id="UOQ69889.1"/>
    </source>
</evidence>
<feature type="signal peptide" evidence="1">
    <location>
        <begin position="1"/>
        <end position="19"/>
    </location>
</feature>